<comment type="caution">
    <text evidence="1">The sequence shown here is derived from an EMBL/GenBank/DDBJ whole genome shotgun (WGS) entry which is preliminary data.</text>
</comment>
<reference evidence="2" key="1">
    <citation type="submission" date="2020-01" db="EMBL/GenBank/DDBJ databases">
        <title>'Steroidobacter agaridevorans' sp. nov., agar-degrading bacteria isolated from rhizosphere soils.</title>
        <authorList>
            <person name="Ikenaga M."/>
            <person name="Kataoka M."/>
            <person name="Murouchi A."/>
            <person name="Katsuragi S."/>
            <person name="Sakai M."/>
        </authorList>
    </citation>
    <scope>NUCLEOTIDE SEQUENCE [LARGE SCALE GENOMIC DNA]</scope>
    <source>
        <strain evidence="2">YU21-B</strain>
    </source>
</reference>
<gene>
    <name evidence="1" type="ORF">GCM10011487_13470</name>
</gene>
<evidence type="ECO:0000313" key="2">
    <source>
        <dbReference type="Proteomes" id="UP000445000"/>
    </source>
</evidence>
<evidence type="ECO:0000313" key="1">
    <source>
        <dbReference type="EMBL" id="GFE79347.1"/>
    </source>
</evidence>
<keyword evidence="2" id="KW-1185">Reference proteome</keyword>
<protein>
    <submittedName>
        <fullName evidence="1">Uncharacterized protein</fullName>
    </submittedName>
</protein>
<dbReference type="EMBL" id="BLJN01000001">
    <property type="protein sequence ID" value="GFE79347.1"/>
    <property type="molecule type" value="Genomic_DNA"/>
</dbReference>
<accession>A0A829Y7V5</accession>
<organism evidence="1 2">
    <name type="scientific">Steroidobacter agaridevorans</name>
    <dbReference type="NCBI Taxonomy" id="2695856"/>
    <lineage>
        <taxon>Bacteria</taxon>
        <taxon>Pseudomonadati</taxon>
        <taxon>Pseudomonadota</taxon>
        <taxon>Gammaproteobacteria</taxon>
        <taxon>Steroidobacterales</taxon>
        <taxon>Steroidobacteraceae</taxon>
        <taxon>Steroidobacter</taxon>
    </lineage>
</organism>
<dbReference type="AlphaFoldDB" id="A0A829Y7V5"/>
<name>A0A829Y7V5_9GAMM</name>
<dbReference type="Proteomes" id="UP000445000">
    <property type="component" value="Unassembled WGS sequence"/>
</dbReference>
<proteinExistence type="predicted"/>
<sequence length="59" mass="6248">MSPTRGSMGSSRSMRAVAPDGLLTAAHLNSEPINAGLIIAISSTQRRENDGVYRMSFAP</sequence>